<comment type="caution">
    <text evidence="2">The sequence shown here is derived from an EMBL/GenBank/DDBJ whole genome shotgun (WGS) entry which is preliminary data.</text>
</comment>
<dbReference type="PANTHER" id="PTHR48094:SF22">
    <property type="entry name" value="DJ-1_PFPI DOMAIN-CONTAINING PROTEIN"/>
    <property type="match status" value="1"/>
</dbReference>
<proteinExistence type="predicted"/>
<dbReference type="Gene3D" id="3.40.50.880">
    <property type="match status" value="1"/>
</dbReference>
<evidence type="ECO:0000313" key="3">
    <source>
        <dbReference type="Proteomes" id="UP000020595"/>
    </source>
</evidence>
<dbReference type="AlphaFoldDB" id="A0A009HS37"/>
<evidence type="ECO:0000256" key="1">
    <source>
        <dbReference type="SAM" id="SignalP"/>
    </source>
</evidence>
<dbReference type="EMBL" id="JEWH01000006">
    <property type="protein sequence ID" value="EXB07012.1"/>
    <property type="molecule type" value="Genomic_DNA"/>
</dbReference>
<feature type="chain" id="PRO_5013266234" evidence="1">
    <location>
        <begin position="16"/>
        <end position="272"/>
    </location>
</feature>
<dbReference type="InterPro" id="IPR050325">
    <property type="entry name" value="Prot/Nucl_acid_deglycase"/>
</dbReference>
<dbReference type="PATRIC" id="fig|1310613.3.peg.802"/>
<evidence type="ECO:0000313" key="2">
    <source>
        <dbReference type="EMBL" id="EXB07012.1"/>
    </source>
</evidence>
<dbReference type="SUPFAM" id="SSF52317">
    <property type="entry name" value="Class I glutamine amidotransferase-like"/>
    <property type="match status" value="1"/>
</dbReference>
<accession>A0A009HS37</accession>
<name>A0A009HS37_ACIB9</name>
<dbReference type="Pfam" id="PF17124">
    <property type="entry name" value="ThiJ_like"/>
    <property type="match status" value="1"/>
</dbReference>
<gene>
    <name evidence="2" type="ORF">J512_0842</name>
</gene>
<organism evidence="2 3">
    <name type="scientific">Acinetobacter baumannii (strain 1295743)</name>
    <dbReference type="NCBI Taxonomy" id="1310613"/>
    <lineage>
        <taxon>Bacteria</taxon>
        <taxon>Pseudomonadati</taxon>
        <taxon>Pseudomonadota</taxon>
        <taxon>Gammaproteobacteria</taxon>
        <taxon>Moraxellales</taxon>
        <taxon>Moraxellaceae</taxon>
        <taxon>Acinetobacter</taxon>
        <taxon>Acinetobacter calcoaceticus/baumannii complex</taxon>
    </lineage>
</organism>
<keyword evidence="1" id="KW-0732">Signal</keyword>
<dbReference type="InterPro" id="IPR029062">
    <property type="entry name" value="Class_I_gatase-like"/>
</dbReference>
<dbReference type="GO" id="GO:0005737">
    <property type="term" value="C:cytoplasm"/>
    <property type="evidence" value="ECO:0007669"/>
    <property type="project" value="TreeGrafter"/>
</dbReference>
<dbReference type="InterPro" id="IPR032633">
    <property type="entry name" value="ThiJ-like"/>
</dbReference>
<dbReference type="CDD" id="cd03141">
    <property type="entry name" value="GATase1_Hsp31_like"/>
    <property type="match status" value="1"/>
</dbReference>
<reference evidence="2 3" key="1">
    <citation type="submission" date="2014-02" db="EMBL/GenBank/DDBJ databases">
        <title>Comparative genomics and transcriptomics to identify genetic mechanisms underlying the emergence of carbapenem resistant Acinetobacter baumannii (CRAb).</title>
        <authorList>
            <person name="Harris A.D."/>
            <person name="Johnson K.J."/>
            <person name="George J."/>
            <person name="Shefchek K."/>
            <person name="Daugherty S.C."/>
            <person name="Parankush S."/>
            <person name="Sadzewicz L."/>
            <person name="Tallon L."/>
            <person name="Sengamalay N."/>
            <person name="Hazen T.H."/>
            <person name="Rasko D.A."/>
        </authorList>
    </citation>
    <scope>NUCLEOTIDE SEQUENCE [LARGE SCALE GENOMIC DNA]</scope>
    <source>
        <strain evidence="2 3">1295743</strain>
    </source>
</reference>
<dbReference type="GO" id="GO:0019243">
    <property type="term" value="P:methylglyoxal catabolic process to D-lactate via S-lactoyl-glutathione"/>
    <property type="evidence" value="ECO:0007669"/>
    <property type="project" value="TreeGrafter"/>
</dbReference>
<dbReference type="Proteomes" id="UP000020595">
    <property type="component" value="Unassembled WGS sequence"/>
</dbReference>
<dbReference type="PANTHER" id="PTHR48094">
    <property type="entry name" value="PROTEIN/NUCLEIC ACID DEGLYCASE DJ-1-RELATED"/>
    <property type="match status" value="1"/>
</dbReference>
<feature type="signal peptide" evidence="1">
    <location>
        <begin position="1"/>
        <end position="15"/>
    </location>
</feature>
<protein>
    <submittedName>
        <fullName evidence="2">N-terminal domain of DJ-1_PfpI family protein</fullName>
    </submittedName>
</protein>
<sequence length="272" mass="29696">MFAMIAASAALSANAAHVLVVLSDEGQLELKNKQVFKTGFYLNELMQPTKMLLDAGHTVTFATPKGKAPTLDESSNNVMYFNQDEKALKQYAGLLHDLKLTSAQDSPVVSLARIEQIGIDQFDAIYIPGGHAPMQDLLKDKQLGKVLTAFHKAGKPTALVCHGPIALMSTLPHAVEAVKQLEQGKKVKTGEWIYKNYQMTVISNQEEEQAKSLLKGGEMKFYPQTALESLGAKYQSNTKAWSPNVVVDRELITGQNPASAVLVGKSLLEKLK</sequence>
<dbReference type="GO" id="GO:0019172">
    <property type="term" value="F:glyoxalase III activity"/>
    <property type="evidence" value="ECO:0007669"/>
    <property type="project" value="TreeGrafter"/>
</dbReference>